<dbReference type="SUPFAM" id="SSF90123">
    <property type="entry name" value="ABC transporter transmembrane region"/>
    <property type="match status" value="1"/>
</dbReference>
<evidence type="ECO:0000313" key="11">
    <source>
        <dbReference type="EMBL" id="MFD1054822.1"/>
    </source>
</evidence>
<feature type="domain" description="ABC transmembrane type-1" evidence="10">
    <location>
        <begin position="28"/>
        <end position="315"/>
    </location>
</feature>
<keyword evidence="5 8" id="KW-1133">Transmembrane helix</keyword>
<dbReference type="PROSITE" id="PS00211">
    <property type="entry name" value="ABC_TRANSPORTER_1"/>
    <property type="match status" value="1"/>
</dbReference>
<dbReference type="PANTHER" id="PTHR24221:SF654">
    <property type="entry name" value="ATP-BINDING CASSETTE SUB-FAMILY B MEMBER 6"/>
    <property type="match status" value="1"/>
</dbReference>
<feature type="transmembrane region" description="Helical" evidence="8">
    <location>
        <begin position="292"/>
        <end position="311"/>
    </location>
</feature>
<evidence type="ECO:0000313" key="12">
    <source>
        <dbReference type="Proteomes" id="UP001597046"/>
    </source>
</evidence>
<evidence type="ECO:0000256" key="5">
    <source>
        <dbReference type="ARBA" id="ARBA00022989"/>
    </source>
</evidence>
<dbReference type="PANTHER" id="PTHR24221">
    <property type="entry name" value="ATP-BINDING CASSETTE SUB-FAMILY B"/>
    <property type="match status" value="1"/>
</dbReference>
<dbReference type="Pfam" id="PF00005">
    <property type="entry name" value="ABC_tran"/>
    <property type="match status" value="1"/>
</dbReference>
<feature type="region of interest" description="Disordered" evidence="7">
    <location>
        <begin position="605"/>
        <end position="626"/>
    </location>
</feature>
<feature type="domain" description="ABC transporter" evidence="9">
    <location>
        <begin position="348"/>
        <end position="589"/>
    </location>
</feature>
<dbReference type="Gene3D" id="1.20.1560.10">
    <property type="entry name" value="ABC transporter type 1, transmembrane domain"/>
    <property type="match status" value="1"/>
</dbReference>
<evidence type="ECO:0000256" key="6">
    <source>
        <dbReference type="ARBA" id="ARBA00023136"/>
    </source>
</evidence>
<dbReference type="InterPro" id="IPR036640">
    <property type="entry name" value="ABC1_TM_sf"/>
</dbReference>
<keyword evidence="12" id="KW-1185">Reference proteome</keyword>
<dbReference type="EMBL" id="JBHTKH010000006">
    <property type="protein sequence ID" value="MFD1054822.1"/>
    <property type="molecule type" value="Genomic_DNA"/>
</dbReference>
<dbReference type="Pfam" id="PF00664">
    <property type="entry name" value="ABC_membrane"/>
    <property type="match status" value="1"/>
</dbReference>
<reference evidence="12" key="1">
    <citation type="journal article" date="2019" name="Int. J. Syst. Evol. Microbiol.">
        <title>The Global Catalogue of Microorganisms (GCM) 10K type strain sequencing project: providing services to taxonomists for standard genome sequencing and annotation.</title>
        <authorList>
            <consortium name="The Broad Institute Genomics Platform"/>
            <consortium name="The Broad Institute Genome Sequencing Center for Infectious Disease"/>
            <person name="Wu L."/>
            <person name="Ma J."/>
        </authorList>
    </citation>
    <scope>NUCLEOTIDE SEQUENCE [LARGE SCALE GENOMIC DNA]</scope>
    <source>
        <strain evidence="12">CCUG 57508</strain>
    </source>
</reference>
<feature type="transmembrane region" description="Helical" evidence="8">
    <location>
        <begin position="259"/>
        <end position="280"/>
    </location>
</feature>
<keyword evidence="4 11" id="KW-0067">ATP-binding</keyword>
<dbReference type="InterPro" id="IPR003439">
    <property type="entry name" value="ABC_transporter-like_ATP-bd"/>
</dbReference>
<evidence type="ECO:0000259" key="10">
    <source>
        <dbReference type="PROSITE" id="PS50929"/>
    </source>
</evidence>
<keyword evidence="2 8" id="KW-0812">Transmembrane</keyword>
<protein>
    <submittedName>
        <fullName evidence="11">ABC transporter ATP-binding protein</fullName>
    </submittedName>
</protein>
<evidence type="ECO:0000256" key="2">
    <source>
        <dbReference type="ARBA" id="ARBA00022692"/>
    </source>
</evidence>
<name>A0ABW3MX66_9MICO</name>
<dbReference type="Gene3D" id="3.40.50.300">
    <property type="entry name" value="P-loop containing nucleotide triphosphate hydrolases"/>
    <property type="match status" value="1"/>
</dbReference>
<dbReference type="SUPFAM" id="SSF52540">
    <property type="entry name" value="P-loop containing nucleoside triphosphate hydrolases"/>
    <property type="match status" value="1"/>
</dbReference>
<evidence type="ECO:0000256" key="8">
    <source>
        <dbReference type="SAM" id="Phobius"/>
    </source>
</evidence>
<dbReference type="GO" id="GO:0005524">
    <property type="term" value="F:ATP binding"/>
    <property type="evidence" value="ECO:0007669"/>
    <property type="project" value="UniProtKB-KW"/>
</dbReference>
<feature type="compositionally biased region" description="Basic and acidic residues" evidence="7">
    <location>
        <begin position="608"/>
        <end position="626"/>
    </location>
</feature>
<dbReference type="InterPro" id="IPR027417">
    <property type="entry name" value="P-loop_NTPase"/>
</dbReference>
<dbReference type="PROSITE" id="PS50929">
    <property type="entry name" value="ABC_TM1F"/>
    <property type="match status" value="1"/>
</dbReference>
<dbReference type="InterPro" id="IPR003593">
    <property type="entry name" value="AAA+_ATPase"/>
</dbReference>
<evidence type="ECO:0000256" key="7">
    <source>
        <dbReference type="SAM" id="MobiDB-lite"/>
    </source>
</evidence>
<organism evidence="11 12">
    <name type="scientific">Terrabacter terrigena</name>
    <dbReference type="NCBI Taxonomy" id="574718"/>
    <lineage>
        <taxon>Bacteria</taxon>
        <taxon>Bacillati</taxon>
        <taxon>Actinomycetota</taxon>
        <taxon>Actinomycetes</taxon>
        <taxon>Micrococcales</taxon>
        <taxon>Intrasporangiaceae</taxon>
        <taxon>Terrabacter</taxon>
    </lineage>
</organism>
<dbReference type="InterPro" id="IPR011527">
    <property type="entry name" value="ABC1_TM_dom"/>
</dbReference>
<proteinExistence type="predicted"/>
<evidence type="ECO:0000256" key="4">
    <source>
        <dbReference type="ARBA" id="ARBA00022840"/>
    </source>
</evidence>
<dbReference type="SMART" id="SM00382">
    <property type="entry name" value="AAA"/>
    <property type="match status" value="1"/>
</dbReference>
<dbReference type="InterPro" id="IPR039421">
    <property type="entry name" value="Type_1_exporter"/>
</dbReference>
<feature type="transmembrane region" description="Helical" evidence="8">
    <location>
        <begin position="70"/>
        <end position="90"/>
    </location>
</feature>
<evidence type="ECO:0000259" key="9">
    <source>
        <dbReference type="PROSITE" id="PS50893"/>
    </source>
</evidence>
<dbReference type="InterPro" id="IPR017871">
    <property type="entry name" value="ABC_transporter-like_CS"/>
</dbReference>
<dbReference type="Proteomes" id="UP001597046">
    <property type="component" value="Unassembled WGS sequence"/>
</dbReference>
<comment type="subcellular location">
    <subcellularLocation>
        <location evidence="1">Cell membrane</location>
        <topology evidence="1">Multi-pass membrane protein</topology>
    </subcellularLocation>
</comment>
<comment type="caution">
    <text evidence="11">The sequence shown here is derived from an EMBL/GenBank/DDBJ whole genome shotgun (WGS) entry which is preliminary data.</text>
</comment>
<feature type="transmembrane region" description="Helical" evidence="8">
    <location>
        <begin position="144"/>
        <end position="165"/>
    </location>
</feature>
<keyword evidence="6 8" id="KW-0472">Membrane</keyword>
<evidence type="ECO:0000256" key="3">
    <source>
        <dbReference type="ARBA" id="ARBA00022741"/>
    </source>
</evidence>
<feature type="transmembrane region" description="Helical" evidence="8">
    <location>
        <begin position="171"/>
        <end position="190"/>
    </location>
</feature>
<accession>A0ABW3MX66</accession>
<dbReference type="RefSeq" id="WP_386052727.1">
    <property type="nucleotide sequence ID" value="NZ_JBHTKH010000006.1"/>
</dbReference>
<gene>
    <name evidence="11" type="ORF">ACFQ2V_10940</name>
</gene>
<keyword evidence="3" id="KW-0547">Nucleotide-binding</keyword>
<dbReference type="PROSITE" id="PS50893">
    <property type="entry name" value="ABC_TRANSPORTER_2"/>
    <property type="match status" value="1"/>
</dbReference>
<feature type="transmembrane region" description="Helical" evidence="8">
    <location>
        <begin position="26"/>
        <end position="50"/>
    </location>
</feature>
<evidence type="ECO:0000256" key="1">
    <source>
        <dbReference type="ARBA" id="ARBA00004651"/>
    </source>
</evidence>
<sequence>MNVPTTSTLREGLAVIGRGIKGQPRWFALAVVGSVVYGVMTSLTAAAIGYVVKRAVTPAIEARHVTSSQLWFIGGVMAAVVLTTTVGVIGRRLAGGVAMFNLGAMYRRRVTRQYLRLPLSWHHKHPSGQLLSNANADVEATWNIFAPLPMALGVVVMLVFGIVQMVVVDPWLALVGLTVFPMLFLANVAFQRAMSPRVTRAQQLRADVSEVAHESFEAALIVKSLGREDHEAERFRTVTDELRDANIDVGRTRGRFDPAIEAIPTIGTLAVLFVGTLRVSSGLLSAAEVVQIAYLFSILAFPVRALGWVLAELPRAVVGWNRVSAVLDATGSMQYAERSLPTGAPSHLQAERLAYAYEIVTEDGAADLNPAIVDVTLDVAPGSTVAIVGPTGSGKSTLTNLVMRLVDPDSGAVLLDGVDLREVRHGGISQVAALVAQQTFMFDDSVRGNITLGAAHDDDSVWRALHVAQGATFVERLPDGLETHVGERGASLSGGQRQRIALARAVIRRPQLLILDDATSAVDPSVEQAILGGLREASSGTTVLVVAYRMATILLADEVVYVEDGRVVDHGSHAQLLGRCAGYEWLVTAYAREAAEREAIAADEEFGDDLRLDDDPGRGPAEEVSR</sequence>